<comment type="subcellular location">
    <subcellularLocation>
        <location evidence="1">Secreted</location>
    </subcellularLocation>
</comment>
<evidence type="ECO:0000256" key="2">
    <source>
        <dbReference type="ARBA" id="ARBA00022525"/>
    </source>
</evidence>
<accession>A0AAN9GI24</accession>
<feature type="compositionally biased region" description="Low complexity" evidence="6">
    <location>
        <begin position="366"/>
        <end position="410"/>
    </location>
</feature>
<keyword evidence="4" id="KW-1015">Disulfide bond</keyword>
<protein>
    <recommendedName>
        <fullName evidence="8">CTCK domain-containing protein</fullName>
    </recommendedName>
</protein>
<dbReference type="InterPro" id="IPR029034">
    <property type="entry name" value="Cystine-knot_cytokine"/>
</dbReference>
<feature type="signal peptide" evidence="7">
    <location>
        <begin position="1"/>
        <end position="26"/>
    </location>
</feature>
<comment type="caution">
    <text evidence="9">The sequence shown here is derived from an EMBL/GenBank/DDBJ whole genome shotgun (WGS) entry which is preliminary data.</text>
</comment>
<evidence type="ECO:0000256" key="4">
    <source>
        <dbReference type="ARBA" id="ARBA00023157"/>
    </source>
</evidence>
<evidence type="ECO:0000256" key="1">
    <source>
        <dbReference type="ARBA" id="ARBA00004613"/>
    </source>
</evidence>
<dbReference type="GO" id="GO:0036122">
    <property type="term" value="F:BMP binding"/>
    <property type="evidence" value="ECO:0007669"/>
    <property type="project" value="TreeGrafter"/>
</dbReference>
<dbReference type="EMBL" id="JBAMIC010000003">
    <property type="protein sequence ID" value="KAK7109247.1"/>
    <property type="molecule type" value="Genomic_DNA"/>
</dbReference>
<evidence type="ECO:0000256" key="7">
    <source>
        <dbReference type="SAM" id="SignalP"/>
    </source>
</evidence>
<keyword evidence="3 7" id="KW-0732">Signal</keyword>
<organism evidence="9 10">
    <name type="scientific">Littorina saxatilis</name>
    <dbReference type="NCBI Taxonomy" id="31220"/>
    <lineage>
        <taxon>Eukaryota</taxon>
        <taxon>Metazoa</taxon>
        <taxon>Spiralia</taxon>
        <taxon>Lophotrochozoa</taxon>
        <taxon>Mollusca</taxon>
        <taxon>Gastropoda</taxon>
        <taxon>Caenogastropoda</taxon>
        <taxon>Littorinimorpha</taxon>
        <taxon>Littorinoidea</taxon>
        <taxon>Littorinidae</taxon>
        <taxon>Littorina</taxon>
    </lineage>
</organism>
<dbReference type="Pfam" id="PF03045">
    <property type="entry name" value="DAN"/>
    <property type="match status" value="1"/>
</dbReference>
<comment type="caution">
    <text evidence="5">Lacks conserved residue(s) required for the propagation of feature annotation.</text>
</comment>
<dbReference type="SMART" id="SM00041">
    <property type="entry name" value="CT"/>
    <property type="match status" value="1"/>
</dbReference>
<dbReference type="GO" id="GO:0005615">
    <property type="term" value="C:extracellular space"/>
    <property type="evidence" value="ECO:0007669"/>
    <property type="project" value="TreeGrafter"/>
</dbReference>
<feature type="domain" description="CTCK" evidence="8">
    <location>
        <begin position="456"/>
        <end position="545"/>
    </location>
</feature>
<dbReference type="AlphaFoldDB" id="A0AAN9GI24"/>
<dbReference type="Proteomes" id="UP001374579">
    <property type="component" value="Unassembled WGS sequence"/>
</dbReference>
<gene>
    <name evidence="9" type="ORF">V1264_013322</name>
</gene>
<dbReference type="PANTHER" id="PTHR15283:SF4">
    <property type="entry name" value="BURSICON"/>
    <property type="match status" value="1"/>
</dbReference>
<evidence type="ECO:0000259" key="8">
    <source>
        <dbReference type="PROSITE" id="PS01225"/>
    </source>
</evidence>
<dbReference type="GO" id="GO:0009887">
    <property type="term" value="P:animal organ morphogenesis"/>
    <property type="evidence" value="ECO:0007669"/>
    <property type="project" value="TreeGrafter"/>
</dbReference>
<dbReference type="GO" id="GO:0048018">
    <property type="term" value="F:receptor ligand activity"/>
    <property type="evidence" value="ECO:0007669"/>
    <property type="project" value="TreeGrafter"/>
</dbReference>
<evidence type="ECO:0000256" key="5">
    <source>
        <dbReference type="PROSITE-ProRule" id="PRU00039"/>
    </source>
</evidence>
<dbReference type="PROSITE" id="PS01225">
    <property type="entry name" value="CTCK_2"/>
    <property type="match status" value="1"/>
</dbReference>
<reference evidence="9 10" key="1">
    <citation type="submission" date="2024-02" db="EMBL/GenBank/DDBJ databases">
        <title>Chromosome-scale genome assembly of the rough periwinkle Littorina saxatilis.</title>
        <authorList>
            <person name="De Jode A."/>
            <person name="Faria R."/>
            <person name="Formenti G."/>
            <person name="Sims Y."/>
            <person name="Smith T.P."/>
            <person name="Tracey A."/>
            <person name="Wood J.M.D."/>
            <person name="Zagrodzka Z.B."/>
            <person name="Johannesson K."/>
            <person name="Butlin R.K."/>
            <person name="Leder E.H."/>
        </authorList>
    </citation>
    <scope>NUCLEOTIDE SEQUENCE [LARGE SCALE GENOMIC DNA]</scope>
    <source>
        <strain evidence="9">Snail1</strain>
        <tissue evidence="9">Muscle</tissue>
    </source>
</reference>
<name>A0AAN9GI24_9CAEN</name>
<sequence>MSVVNVQWLMFCVCLVALVDTITVTASTPLSPRPSQVPVQRSHDKEYQSHFAHHSQQRTGREIQLNRLRLFRTEEKTSTVDEQKNPESVATRAKVPESVTWLDFLKYEYAMRRTAVGRVAIPPRDAISVNLFPRKSQTTTILNEVKKTFRTKSLQFPKSVPSLLESKINTDKQTISVVKPIDRNDVTPQDERNVKLNMTSSQGLDDTGHAEWSMQQGQPWWASEWKVASSLPSLPARSPHAIAVNTTTTVFHLTHQSPDTIHDREQAAATVSAWSSKTARSEGLHQAEAKTVTSLSFSTWGSRAGRELNTFTASGSAEPTLNNTRVGSSTGRTLNTSTASGCKGRTINTSTASGSTGRTLNTSTASGSTRRTLNTSSSTRRTLNTSSSTGRTLNTSSSTGRTLNNSSSTGRTLNTPKAGGSGGQETWGDEWSRVRRGTGSMTQAGRGEWFSASETCQQLEVVKVLQPPDCVRRVVRSQSCQGTCHSRSVPQWDVERQELRRVAYCTCCKPHSMTYRRIRFRCPGRDKNLVIHVGVATQCACRPCSDGTASLRQPYDY</sequence>
<evidence type="ECO:0000256" key="3">
    <source>
        <dbReference type="ARBA" id="ARBA00022729"/>
    </source>
</evidence>
<feature type="chain" id="PRO_5043023221" description="CTCK domain-containing protein" evidence="7">
    <location>
        <begin position="27"/>
        <end position="557"/>
    </location>
</feature>
<proteinExistence type="predicted"/>
<dbReference type="InterPro" id="IPR006207">
    <property type="entry name" value="Cys_knot_C"/>
</dbReference>
<evidence type="ECO:0000313" key="9">
    <source>
        <dbReference type="EMBL" id="KAK7109247.1"/>
    </source>
</evidence>
<dbReference type="GO" id="GO:0038098">
    <property type="term" value="P:sequestering of BMP from receptor via BMP binding"/>
    <property type="evidence" value="ECO:0007669"/>
    <property type="project" value="TreeGrafter"/>
</dbReference>
<evidence type="ECO:0000313" key="10">
    <source>
        <dbReference type="Proteomes" id="UP001374579"/>
    </source>
</evidence>
<keyword evidence="2" id="KW-0964">Secreted</keyword>
<evidence type="ECO:0000256" key="6">
    <source>
        <dbReference type="SAM" id="MobiDB-lite"/>
    </source>
</evidence>
<feature type="region of interest" description="Disordered" evidence="6">
    <location>
        <begin position="313"/>
        <end position="429"/>
    </location>
</feature>
<dbReference type="Gene3D" id="2.10.90.10">
    <property type="entry name" value="Cystine-knot cytokines"/>
    <property type="match status" value="1"/>
</dbReference>
<feature type="compositionally biased region" description="Polar residues" evidence="6">
    <location>
        <begin position="313"/>
        <end position="365"/>
    </location>
</feature>
<dbReference type="PANTHER" id="PTHR15283">
    <property type="entry name" value="GREMLIN 1"/>
    <property type="match status" value="1"/>
</dbReference>
<dbReference type="InterPro" id="IPR004133">
    <property type="entry name" value="DAN_dom"/>
</dbReference>
<keyword evidence="10" id="KW-1185">Reference proteome</keyword>